<name>A0A1W0WG74_HYPEX</name>
<accession>A0A1W0WG74</accession>
<dbReference type="EMBL" id="MTYJ01000109">
    <property type="protein sequence ID" value="OQV14182.1"/>
    <property type="molecule type" value="Genomic_DNA"/>
</dbReference>
<feature type="chain" id="PRO_5012529003" evidence="1">
    <location>
        <begin position="29"/>
        <end position="107"/>
    </location>
</feature>
<protein>
    <submittedName>
        <fullName evidence="2">Uncharacterized protein</fullName>
    </submittedName>
</protein>
<evidence type="ECO:0000313" key="3">
    <source>
        <dbReference type="Proteomes" id="UP000192578"/>
    </source>
</evidence>
<feature type="signal peptide" evidence="1">
    <location>
        <begin position="1"/>
        <end position="28"/>
    </location>
</feature>
<gene>
    <name evidence="2" type="ORF">BV898_11653</name>
</gene>
<proteinExistence type="predicted"/>
<dbReference type="AlphaFoldDB" id="A0A1W0WG74"/>
<keyword evidence="1" id="KW-0732">Signal</keyword>
<evidence type="ECO:0000256" key="1">
    <source>
        <dbReference type="SAM" id="SignalP"/>
    </source>
</evidence>
<organism evidence="2 3">
    <name type="scientific">Hypsibius exemplaris</name>
    <name type="common">Freshwater tardigrade</name>
    <dbReference type="NCBI Taxonomy" id="2072580"/>
    <lineage>
        <taxon>Eukaryota</taxon>
        <taxon>Metazoa</taxon>
        <taxon>Ecdysozoa</taxon>
        <taxon>Tardigrada</taxon>
        <taxon>Eutardigrada</taxon>
        <taxon>Parachela</taxon>
        <taxon>Hypsibioidea</taxon>
        <taxon>Hypsibiidae</taxon>
        <taxon>Hypsibius</taxon>
    </lineage>
</organism>
<evidence type="ECO:0000313" key="2">
    <source>
        <dbReference type="EMBL" id="OQV14182.1"/>
    </source>
</evidence>
<comment type="caution">
    <text evidence="2">The sequence shown here is derived from an EMBL/GenBank/DDBJ whole genome shotgun (WGS) entry which is preliminary data.</text>
</comment>
<sequence>MSLHLCSCSNPWIYLFFSLLATSMREWCLDRLESEEQKRLRAVTDRLSAAVRGQQLRQLLVHPQQGTQQHRRRRWREWFALDRLVQANGHGGYVCKLLPRSGTTHDL</sequence>
<keyword evidence="3" id="KW-1185">Reference proteome</keyword>
<dbReference type="Proteomes" id="UP000192578">
    <property type="component" value="Unassembled WGS sequence"/>
</dbReference>
<reference evidence="3" key="1">
    <citation type="submission" date="2017-01" db="EMBL/GenBank/DDBJ databases">
        <title>Comparative genomics of anhydrobiosis in the tardigrade Hypsibius dujardini.</title>
        <authorList>
            <person name="Yoshida Y."/>
            <person name="Koutsovoulos G."/>
            <person name="Laetsch D."/>
            <person name="Stevens L."/>
            <person name="Kumar S."/>
            <person name="Horikawa D."/>
            <person name="Ishino K."/>
            <person name="Komine S."/>
            <person name="Tomita M."/>
            <person name="Blaxter M."/>
            <person name="Arakawa K."/>
        </authorList>
    </citation>
    <scope>NUCLEOTIDE SEQUENCE [LARGE SCALE GENOMIC DNA]</scope>
    <source>
        <strain evidence="3">Z151</strain>
    </source>
</reference>